<evidence type="ECO:0000313" key="4">
    <source>
        <dbReference type="EMBL" id="MEI4549255.1"/>
    </source>
</evidence>
<dbReference type="InterPro" id="IPR008207">
    <property type="entry name" value="Sig_transdc_His_kin_Hpt_dom"/>
</dbReference>
<proteinExistence type="predicted"/>
<evidence type="ECO:0000259" key="3">
    <source>
        <dbReference type="PROSITE" id="PS50894"/>
    </source>
</evidence>
<comment type="caution">
    <text evidence="4">The sequence shown here is derived from an EMBL/GenBank/DDBJ whole genome shotgun (WGS) entry which is preliminary data.</text>
</comment>
<reference evidence="4 5" key="1">
    <citation type="submission" date="2023-12" db="EMBL/GenBank/DDBJ databases">
        <title>Friends and Foes: Symbiotic and Algicidal bacterial influence on Karenia brevis blooms.</title>
        <authorList>
            <person name="Fei C."/>
            <person name="Mohamed A.R."/>
            <person name="Booker A."/>
            <person name="Arshad M."/>
            <person name="Klass S."/>
            <person name="Ahn S."/>
            <person name="Gilbert P.M."/>
            <person name="Heil C.A."/>
            <person name="Martinez J.M."/>
            <person name="Amin S.A."/>
        </authorList>
    </citation>
    <scope>NUCLEOTIDE SEQUENCE [LARGE SCALE GENOMIC DNA]</scope>
    <source>
        <strain evidence="4 5">CE15</strain>
    </source>
</reference>
<evidence type="ECO:0000256" key="1">
    <source>
        <dbReference type="ARBA" id="ARBA00023012"/>
    </source>
</evidence>
<feature type="modified residue" description="Phosphohistidine" evidence="2">
    <location>
        <position position="58"/>
    </location>
</feature>
<keyword evidence="2" id="KW-0597">Phosphoprotein</keyword>
<dbReference type="PROSITE" id="PS50894">
    <property type="entry name" value="HPT"/>
    <property type="match status" value="1"/>
</dbReference>
<dbReference type="Gene3D" id="1.20.120.160">
    <property type="entry name" value="HPT domain"/>
    <property type="match status" value="1"/>
</dbReference>
<keyword evidence="1" id="KW-0902">Two-component regulatory system</keyword>
<dbReference type="EMBL" id="JBAWKS010000001">
    <property type="protein sequence ID" value="MEI4549255.1"/>
    <property type="molecule type" value="Genomic_DNA"/>
</dbReference>
<gene>
    <name evidence="4" type="ORF">WAE96_06015</name>
</gene>
<dbReference type="InterPro" id="IPR036641">
    <property type="entry name" value="HPT_dom_sf"/>
</dbReference>
<dbReference type="SMART" id="SM00073">
    <property type="entry name" value="HPT"/>
    <property type="match status" value="1"/>
</dbReference>
<evidence type="ECO:0000313" key="5">
    <source>
        <dbReference type="Proteomes" id="UP001382455"/>
    </source>
</evidence>
<feature type="domain" description="HPt" evidence="3">
    <location>
        <begin position="16"/>
        <end position="113"/>
    </location>
</feature>
<evidence type="ECO:0000256" key="2">
    <source>
        <dbReference type="PROSITE-ProRule" id="PRU00110"/>
    </source>
</evidence>
<dbReference type="RefSeq" id="WP_336434866.1">
    <property type="nucleotide sequence ID" value="NZ_JBAWKS010000001.1"/>
</dbReference>
<accession>A0ABU8EQL4</accession>
<name>A0ABU8EQL4_9GAMM</name>
<dbReference type="Proteomes" id="UP001382455">
    <property type="component" value="Unassembled WGS sequence"/>
</dbReference>
<dbReference type="Pfam" id="PF01627">
    <property type="entry name" value="Hpt"/>
    <property type="match status" value="1"/>
</dbReference>
<keyword evidence="5" id="KW-1185">Reference proteome</keyword>
<dbReference type="SUPFAM" id="SSF47226">
    <property type="entry name" value="Histidine-containing phosphotransfer domain, HPT domain"/>
    <property type="match status" value="1"/>
</dbReference>
<sequence length="113" mass="12582">MSEIDVNINSDALFAMQDLLQDQFLPTLEFCLTEFDRLYQDLENDFDSNLTEATRHAHSLKSNAAQFGADSLAQIARQLEHALSESNMALASELKTTLPAHISATKDAINRLV</sequence>
<protein>
    <submittedName>
        <fullName evidence="4">Hpt domain-containing protein</fullName>
    </submittedName>
</protein>
<organism evidence="4 5">
    <name type="scientific">Pseudoalteromonas spongiae</name>
    <dbReference type="NCBI Taxonomy" id="298657"/>
    <lineage>
        <taxon>Bacteria</taxon>
        <taxon>Pseudomonadati</taxon>
        <taxon>Pseudomonadota</taxon>
        <taxon>Gammaproteobacteria</taxon>
        <taxon>Alteromonadales</taxon>
        <taxon>Pseudoalteromonadaceae</taxon>
        <taxon>Pseudoalteromonas</taxon>
    </lineage>
</organism>